<dbReference type="PANTHER" id="PTHR22893:SF91">
    <property type="entry name" value="NADPH DEHYDROGENASE 2-RELATED"/>
    <property type="match status" value="1"/>
</dbReference>
<evidence type="ECO:0000313" key="10">
    <source>
        <dbReference type="Proteomes" id="UP000002605"/>
    </source>
</evidence>
<feature type="domain" description="NADH:flavin oxidoreductase/NADH oxidase N-terminal" evidence="7">
    <location>
        <begin position="12"/>
        <end position="363"/>
    </location>
</feature>
<dbReference type="SUPFAM" id="SSF51395">
    <property type="entry name" value="FMN-linked oxidoreductases"/>
    <property type="match status" value="1"/>
</dbReference>
<evidence type="ECO:0000256" key="1">
    <source>
        <dbReference type="ARBA" id="ARBA00001917"/>
    </source>
</evidence>
<gene>
    <name evidence="8" type="ordered locus">Cd36_61530</name>
    <name evidence="9" type="ORF">CD36_61530</name>
</gene>
<dbReference type="InterPro" id="IPR045247">
    <property type="entry name" value="Oye-like"/>
</dbReference>
<reference evidence="9 10" key="1">
    <citation type="journal article" date="2009" name="Genome Res.">
        <title>Comparative genomics of the fungal pathogens Candida dubliniensis and Candida albicans.</title>
        <authorList>
            <person name="Jackson A.P."/>
            <person name="Gamble J.A."/>
            <person name="Yeomans T."/>
            <person name="Moran G.P."/>
            <person name="Saunders D."/>
            <person name="Harris D."/>
            <person name="Aslett M."/>
            <person name="Barrell J.F."/>
            <person name="Butler G."/>
            <person name="Citiulo F."/>
            <person name="Coleman D.C."/>
            <person name="de Groot P.W.J."/>
            <person name="Goodwin T.J."/>
            <person name="Quail M.A."/>
            <person name="McQuillan J."/>
            <person name="Munro C.A."/>
            <person name="Pain A."/>
            <person name="Poulter R.T."/>
            <person name="Rajandream M.A."/>
            <person name="Renauld H."/>
            <person name="Spiering M.J."/>
            <person name="Tivey A."/>
            <person name="Gow N.A.R."/>
            <person name="Barrell B."/>
            <person name="Sullivan D.J."/>
            <person name="Berriman M."/>
        </authorList>
    </citation>
    <scope>NUCLEOTIDE SEQUENCE [LARGE SCALE GENOMIC DNA]</scope>
    <source>
        <strain evidence="10">CD36 / ATCC MYA-646 / CBS 7987 / NCPF 3949 / NRRL Y-17841</strain>
    </source>
</reference>
<keyword evidence="3" id="KW-0285">Flavoprotein</keyword>
<evidence type="ECO:0000256" key="2">
    <source>
        <dbReference type="ARBA" id="ARBA00005979"/>
    </source>
</evidence>
<evidence type="ECO:0000313" key="9">
    <source>
        <dbReference type="EMBL" id="CAX41081.1"/>
    </source>
</evidence>
<dbReference type="HOGENOM" id="CLU_012153_0_0_1"/>
<dbReference type="GO" id="GO:0010181">
    <property type="term" value="F:FMN binding"/>
    <property type="evidence" value="ECO:0007669"/>
    <property type="project" value="InterPro"/>
</dbReference>
<dbReference type="PANTHER" id="PTHR22893">
    <property type="entry name" value="NADH OXIDOREDUCTASE-RELATED"/>
    <property type="match status" value="1"/>
</dbReference>
<dbReference type="Proteomes" id="UP000002605">
    <property type="component" value="Chromosome 6"/>
</dbReference>
<evidence type="ECO:0000259" key="7">
    <source>
        <dbReference type="Pfam" id="PF00724"/>
    </source>
</evidence>
<dbReference type="GeneID" id="8048684"/>
<organism evidence="9 10">
    <name type="scientific">Candida dubliniensis (strain CD36 / ATCC MYA-646 / CBS 7987 / NCPF 3949 / NRRL Y-17841)</name>
    <name type="common">Yeast</name>
    <dbReference type="NCBI Taxonomy" id="573826"/>
    <lineage>
        <taxon>Eukaryota</taxon>
        <taxon>Fungi</taxon>
        <taxon>Dikarya</taxon>
        <taxon>Ascomycota</taxon>
        <taxon>Saccharomycotina</taxon>
        <taxon>Pichiomycetes</taxon>
        <taxon>Debaryomycetaceae</taxon>
        <taxon>Candida/Lodderomyces clade</taxon>
        <taxon>Candida</taxon>
    </lineage>
</organism>
<dbReference type="Pfam" id="PF00724">
    <property type="entry name" value="Oxidored_FMN"/>
    <property type="match status" value="1"/>
</dbReference>
<keyword evidence="10" id="KW-1185">Reference proteome</keyword>
<dbReference type="InterPro" id="IPR001155">
    <property type="entry name" value="OxRdtase_FMN_N"/>
</dbReference>
<protein>
    <recommendedName>
        <fullName evidence="5">Probable NADPH dehydrogenase</fullName>
    </recommendedName>
    <alternativeName>
        <fullName evidence="6">Estrogen-binding protein</fullName>
    </alternativeName>
</protein>
<comment type="function">
    <text evidence="4">Oxidoreductase that binds mammalian estrogens with high affinity.</text>
</comment>
<dbReference type="GO" id="GO:0042562">
    <property type="term" value="F:hormone binding"/>
    <property type="evidence" value="ECO:0007669"/>
    <property type="project" value="UniProtKB-ARBA"/>
</dbReference>
<dbReference type="CGD" id="CAL0000165649">
    <property type="gene designation" value="Cd36_61530"/>
</dbReference>
<accession>B9WIL6</accession>
<dbReference type="RefSeq" id="XP_002420928.1">
    <property type="nucleotide sequence ID" value="XM_002420883.1"/>
</dbReference>
<dbReference type="Gene3D" id="3.20.20.70">
    <property type="entry name" value="Aldolase class I"/>
    <property type="match status" value="1"/>
</dbReference>
<dbReference type="eggNOG" id="KOG0134">
    <property type="taxonomic scope" value="Eukaryota"/>
</dbReference>
<dbReference type="VEuPathDB" id="FungiDB:CD36_61530"/>
<evidence type="ECO:0000256" key="3">
    <source>
        <dbReference type="ARBA" id="ARBA00022643"/>
    </source>
</evidence>
<name>B9WIL6_CANDC</name>
<proteinExistence type="inferred from homology"/>
<dbReference type="OrthoDB" id="276546at2759"/>
<comment type="similarity">
    <text evidence="2">Belongs to the NADH:flavin oxidoreductase/NADH oxidase family.</text>
</comment>
<dbReference type="KEGG" id="cdu:CD36_61530"/>
<dbReference type="AlphaFoldDB" id="B9WIL6"/>
<dbReference type="CDD" id="cd02933">
    <property type="entry name" value="OYE_like_FMN"/>
    <property type="match status" value="1"/>
</dbReference>
<evidence type="ECO:0000256" key="5">
    <source>
        <dbReference type="ARBA" id="ARBA00067604"/>
    </source>
</evidence>
<keyword evidence="9" id="KW-0560">Oxidoreductase</keyword>
<evidence type="ECO:0000313" key="8">
    <source>
        <dbReference type="CGD" id="CAL0000165649"/>
    </source>
</evidence>
<keyword evidence="3" id="KW-0288">FMN</keyword>
<evidence type="ECO:0000256" key="6">
    <source>
        <dbReference type="ARBA" id="ARBA00075326"/>
    </source>
</evidence>
<dbReference type="EMBL" id="FM992693">
    <property type="protein sequence ID" value="CAX41081.1"/>
    <property type="molecule type" value="Genomic_DNA"/>
</dbReference>
<evidence type="ECO:0000256" key="4">
    <source>
        <dbReference type="ARBA" id="ARBA00056646"/>
    </source>
</evidence>
<dbReference type="InterPro" id="IPR013785">
    <property type="entry name" value="Aldolase_TIM"/>
</dbReference>
<dbReference type="GO" id="GO:0003959">
    <property type="term" value="F:NADPH dehydrogenase activity"/>
    <property type="evidence" value="ECO:0007669"/>
    <property type="project" value="TreeGrafter"/>
</dbReference>
<sequence>MTNSSPLKDSLVFQPIKVGDKTLSNRIVYCPTTRFRAAKGNEEPTYRHVPSDLMLKYYSDRGQYPGTLLITEATLISNRGGGYDGCPKISTQEETKSWKKIVDGVHDKGSFLSCQFWFLGRVGYPKLLKHRKLDYLAPSPIYENETHKTQAEKIGLPLREVTEQEIHDIIHKDYTIAAKNAIAAGFDFIELHGAHGYFIDQFLHECSNQRTDKYGGNIENRCRFVLELIDHLITIVGAHKLAIRLSPWAEVQGIIEEESPIPTFSYLINELQKRAEQGNQLAYLSIVEPRVQGTINADIKTMKGNNKFVGEIWKGILLRAGNYTYDAPEFKEIMADTANNRTLVGFSRFFISNPDLVSKLKNNPNSLIKYDRKLFYEQFNWGYNTYGQDQPVDEEKERKKFPKIIGNIDEARL</sequence>
<comment type="cofactor">
    <cofactor evidence="1">
        <name>FMN</name>
        <dbReference type="ChEBI" id="CHEBI:58210"/>
    </cofactor>
</comment>
<dbReference type="FunFam" id="3.20.20.70:FF:000138">
    <property type="entry name" value="NADPH dehydrogenase 1"/>
    <property type="match status" value="1"/>
</dbReference>